<dbReference type="STRING" id="283786.SAMN04487990_10162"/>
<keyword evidence="3" id="KW-0378">Hydrolase</keyword>
<dbReference type="AlphaFoldDB" id="A0A1H3VDP1"/>
<feature type="domain" description="Gfo/Idh/MocA-like oxidoreductase N-terminal" evidence="7">
    <location>
        <begin position="63"/>
        <end position="187"/>
    </location>
</feature>
<dbReference type="SUPFAM" id="SSF51735">
    <property type="entry name" value="NAD(P)-binding Rossmann-fold domains"/>
    <property type="match status" value="1"/>
</dbReference>
<evidence type="ECO:0000256" key="3">
    <source>
        <dbReference type="ARBA" id="ARBA00022801"/>
    </source>
</evidence>
<feature type="domain" description="Glycosyl hydrolase 109 C-terminal" evidence="8">
    <location>
        <begin position="200"/>
        <end position="343"/>
    </location>
</feature>
<dbReference type="InterPro" id="IPR036291">
    <property type="entry name" value="NAD(P)-bd_dom_sf"/>
</dbReference>
<keyword evidence="5" id="KW-0326">Glycosidase</keyword>
<dbReference type="PANTHER" id="PTHR43818">
    <property type="entry name" value="BCDNA.GH03377"/>
    <property type="match status" value="1"/>
</dbReference>
<dbReference type="EMBL" id="FNQK01000001">
    <property type="protein sequence ID" value="SDZ72925.1"/>
    <property type="molecule type" value="Genomic_DNA"/>
</dbReference>
<organism evidence="9 10">
    <name type="scientific">Bizionia paragorgiae</name>
    <dbReference type="NCBI Taxonomy" id="283786"/>
    <lineage>
        <taxon>Bacteria</taxon>
        <taxon>Pseudomonadati</taxon>
        <taxon>Bacteroidota</taxon>
        <taxon>Flavobacteriia</taxon>
        <taxon>Flavobacteriales</taxon>
        <taxon>Flavobacteriaceae</taxon>
        <taxon>Bizionia</taxon>
    </lineage>
</organism>
<evidence type="ECO:0000259" key="7">
    <source>
        <dbReference type="Pfam" id="PF01408"/>
    </source>
</evidence>
<evidence type="ECO:0000256" key="4">
    <source>
        <dbReference type="ARBA" id="ARBA00023027"/>
    </source>
</evidence>
<dbReference type="Pfam" id="PF21252">
    <property type="entry name" value="Glyco_hydro_109_C"/>
    <property type="match status" value="1"/>
</dbReference>
<dbReference type="RefSeq" id="WP_092130994.1">
    <property type="nucleotide sequence ID" value="NZ_FNQK01000001.1"/>
</dbReference>
<dbReference type="GO" id="GO:0016798">
    <property type="term" value="F:hydrolase activity, acting on glycosyl bonds"/>
    <property type="evidence" value="ECO:0007669"/>
    <property type="project" value="UniProtKB-KW"/>
</dbReference>
<feature type="chain" id="PRO_5011765285" evidence="6">
    <location>
        <begin position="30"/>
        <end position="471"/>
    </location>
</feature>
<keyword evidence="10" id="KW-1185">Reference proteome</keyword>
<reference evidence="9 10" key="1">
    <citation type="submission" date="2016-10" db="EMBL/GenBank/DDBJ databases">
        <authorList>
            <person name="de Groot N.N."/>
        </authorList>
    </citation>
    <scope>NUCLEOTIDE SEQUENCE [LARGE SCALE GENOMIC DNA]</scope>
    <source>
        <strain evidence="9 10">DSM 23842</strain>
    </source>
</reference>
<dbReference type="Gene3D" id="3.30.360.10">
    <property type="entry name" value="Dihydrodipicolinate Reductase, domain 2"/>
    <property type="match status" value="1"/>
</dbReference>
<dbReference type="InterPro" id="IPR050463">
    <property type="entry name" value="Gfo/Idh/MocA_oxidrdct_glycsds"/>
</dbReference>
<keyword evidence="4" id="KW-0520">NAD</keyword>
<evidence type="ECO:0000313" key="9">
    <source>
        <dbReference type="EMBL" id="SDZ72925.1"/>
    </source>
</evidence>
<dbReference type="OrthoDB" id="9771072at2"/>
<evidence type="ECO:0000256" key="6">
    <source>
        <dbReference type="SAM" id="SignalP"/>
    </source>
</evidence>
<evidence type="ECO:0000259" key="8">
    <source>
        <dbReference type="Pfam" id="PF21252"/>
    </source>
</evidence>
<dbReference type="PANTHER" id="PTHR43818:SF1">
    <property type="entry name" value="GLYCOSYL HYDROLASE FAMILY 109 PROTEIN"/>
    <property type="match status" value="1"/>
</dbReference>
<sequence>MNYLSFQKGCSLLLVLVLTVLSCNTTQPATQSSTSPVIKTEVPIRAAGQKDVLRLTADPIPVVRVGFIGLGMRGSGAVTRITNIPNVEIVAICDIMEDRTEAVNADLEGLGLPKAQAFYGEDGWRELSALPNLDLIYIATDWKNHAKMGVQAMKDGKHVAIEVPGALTMEEIWELIDTSEKTRKHCMQLENCVYDFFELTSLNMAQQGVFGEVLHAEGSYIHQLQPYWGDYWNNWRMDYNRKHRGDLYATHGMGPACLSLDIHRGDKMNYLVSMDTKAVGNPAYIKETTGEVVTDFRNGDHTMTMIKTEKGKTIHIQHDVTSPRPYSRMFQLSGTKGFANKYPLEGFALNAEDLGSDIVSPSDKFNTHQFTPDHIKTALMEKYKHPIVKDIEEKAKEVGGHGGMDFIMDYRLMYCLQKGLPLDMDVYDLAEWSCLGPLTELSLDNNSAPVEIPDFTRGGWEKLDGVKFFQE</sequence>
<proteinExistence type="inferred from homology"/>
<evidence type="ECO:0000256" key="2">
    <source>
        <dbReference type="ARBA" id="ARBA00009329"/>
    </source>
</evidence>
<dbReference type="Proteomes" id="UP000198846">
    <property type="component" value="Unassembled WGS sequence"/>
</dbReference>
<name>A0A1H3VDP1_BIZPA</name>
<protein>
    <submittedName>
        <fullName evidence="9">Predicted dehydrogenase</fullName>
    </submittedName>
</protein>
<comment type="similarity">
    <text evidence="2">Belongs to the Gfo/Idh/MocA family. Glycosyl hydrolase 109 subfamily.</text>
</comment>
<dbReference type="SUPFAM" id="SSF55347">
    <property type="entry name" value="Glyceraldehyde-3-phosphate dehydrogenase-like, C-terminal domain"/>
    <property type="match status" value="1"/>
</dbReference>
<comment type="cofactor">
    <cofactor evidence="1">
        <name>NAD(+)</name>
        <dbReference type="ChEBI" id="CHEBI:57540"/>
    </cofactor>
</comment>
<dbReference type="Pfam" id="PF01408">
    <property type="entry name" value="GFO_IDH_MocA"/>
    <property type="match status" value="1"/>
</dbReference>
<evidence type="ECO:0000256" key="1">
    <source>
        <dbReference type="ARBA" id="ARBA00001911"/>
    </source>
</evidence>
<evidence type="ECO:0000313" key="10">
    <source>
        <dbReference type="Proteomes" id="UP000198846"/>
    </source>
</evidence>
<feature type="signal peptide" evidence="6">
    <location>
        <begin position="1"/>
        <end position="29"/>
    </location>
</feature>
<dbReference type="Gene3D" id="3.40.50.720">
    <property type="entry name" value="NAD(P)-binding Rossmann-like Domain"/>
    <property type="match status" value="1"/>
</dbReference>
<gene>
    <name evidence="9" type="ORF">SAMN04487990_10162</name>
</gene>
<accession>A0A1H3VDP1</accession>
<keyword evidence="6" id="KW-0732">Signal</keyword>
<dbReference type="InterPro" id="IPR049303">
    <property type="entry name" value="Glyco_hydro_109_C"/>
</dbReference>
<dbReference type="InterPro" id="IPR000683">
    <property type="entry name" value="Gfo/Idh/MocA-like_OxRdtase_N"/>
</dbReference>
<dbReference type="GO" id="GO:0000166">
    <property type="term" value="F:nucleotide binding"/>
    <property type="evidence" value="ECO:0007669"/>
    <property type="project" value="InterPro"/>
</dbReference>
<evidence type="ECO:0000256" key="5">
    <source>
        <dbReference type="ARBA" id="ARBA00023295"/>
    </source>
</evidence>